<proteinExistence type="predicted"/>
<name>A0ABU9NJ39_9FLAO</name>
<gene>
    <name evidence="1" type="ORF">VZD24_09355</name>
</gene>
<accession>A0ABU9NJ39</accession>
<dbReference type="EMBL" id="JBANCF010000006">
    <property type="protein sequence ID" value="MEM0573722.1"/>
    <property type="molecule type" value="Genomic_DNA"/>
</dbReference>
<sequence length="51" mass="5813">MATQYISYGLVCPHLENPADFPKSVFIWRGLCRDTPQLINVGIVKHLKQTL</sequence>
<dbReference type="Proteomes" id="UP001390963">
    <property type="component" value="Unassembled WGS sequence"/>
</dbReference>
<organism evidence="1 2">
    <name type="scientific">Aequorivita flava</name>
    <dbReference type="NCBI Taxonomy" id="3114371"/>
    <lineage>
        <taxon>Bacteria</taxon>
        <taxon>Pseudomonadati</taxon>
        <taxon>Bacteroidota</taxon>
        <taxon>Flavobacteriia</taxon>
        <taxon>Flavobacteriales</taxon>
        <taxon>Flavobacteriaceae</taxon>
        <taxon>Aequorivita</taxon>
    </lineage>
</organism>
<reference evidence="1 2" key="1">
    <citation type="submission" date="2024-01" db="EMBL/GenBank/DDBJ databases">
        <title>Aequorivita flavus sp. nov., isolated from deep-sea sediment.</title>
        <authorList>
            <person name="Chen X."/>
        </authorList>
    </citation>
    <scope>NUCLEOTIDE SEQUENCE [LARGE SCALE GENOMIC DNA]</scope>
    <source>
        <strain evidence="1 2">MCCC 1A16935</strain>
    </source>
</reference>
<comment type="caution">
    <text evidence="1">The sequence shown here is derived from an EMBL/GenBank/DDBJ whole genome shotgun (WGS) entry which is preliminary data.</text>
</comment>
<evidence type="ECO:0000313" key="2">
    <source>
        <dbReference type="Proteomes" id="UP001390963"/>
    </source>
</evidence>
<protein>
    <submittedName>
        <fullName evidence="1">Uncharacterized protein</fullName>
    </submittedName>
</protein>
<dbReference type="RefSeq" id="WP_342688794.1">
    <property type="nucleotide sequence ID" value="NZ_JAZDTZ010000008.1"/>
</dbReference>
<keyword evidence="2" id="KW-1185">Reference proteome</keyword>
<evidence type="ECO:0000313" key="1">
    <source>
        <dbReference type="EMBL" id="MEM0573722.1"/>
    </source>
</evidence>